<dbReference type="InterPro" id="IPR011990">
    <property type="entry name" value="TPR-like_helical_dom_sf"/>
</dbReference>
<sequence length="298" mass="33444">MTSVQAVGYTSQARSMTGSRFDPLNQAAKGPAPPLQKKVDNSPEEQHKELERKVHQLLEESSSASLAGDFSLALEKAKEAAKRERVLCKQREQANMGDQISIDLTYAVSFNLAHQYHTNGLYTEALNTFSQIVKNKQFGQAGRLRVNMGNIYYKQKKFPQAIKMYRMALDQIPSNGKATRYKIMRNIANCFIRMGQYQDAVHSFETIMEGSGDHQAGYNLVICYFALGDKEKLKKAFVKLLAVPTLEEDEEDDLDTGAEAVLQNDGLKEEMKVRQKQALKYISVVALLIAPIIDKVPC</sequence>
<keyword evidence="4" id="KW-1185">Reference proteome</keyword>
<name>A0A388LXV4_CHABU</name>
<dbReference type="EMBL" id="BFEA01000598">
    <property type="protein sequence ID" value="GBG87160.1"/>
    <property type="molecule type" value="Genomic_DNA"/>
</dbReference>
<dbReference type="SUPFAM" id="SSF48452">
    <property type="entry name" value="TPR-like"/>
    <property type="match status" value="1"/>
</dbReference>
<evidence type="ECO:0000256" key="1">
    <source>
        <dbReference type="PROSITE-ProRule" id="PRU00339"/>
    </source>
</evidence>
<evidence type="ECO:0000313" key="3">
    <source>
        <dbReference type="EMBL" id="GBG87160.1"/>
    </source>
</evidence>
<dbReference type="STRING" id="69332.A0A388LXV4"/>
<dbReference type="FunFam" id="1.25.40.10:FF:000283">
    <property type="entry name" value="Intraflagellar transport 88"/>
    <property type="match status" value="1"/>
</dbReference>
<keyword evidence="1" id="KW-0802">TPR repeat</keyword>
<dbReference type="Gene3D" id="1.25.40.10">
    <property type="entry name" value="Tetratricopeptide repeat domain"/>
    <property type="match status" value="2"/>
</dbReference>
<dbReference type="GO" id="GO:0097730">
    <property type="term" value="C:non-motile cilium"/>
    <property type="evidence" value="ECO:0007669"/>
    <property type="project" value="TreeGrafter"/>
</dbReference>
<dbReference type="SMART" id="SM00028">
    <property type="entry name" value="TPR"/>
    <property type="match status" value="3"/>
</dbReference>
<dbReference type="OrthoDB" id="421121at2759"/>
<accession>A0A388LXV4</accession>
<feature type="region of interest" description="Disordered" evidence="2">
    <location>
        <begin position="1"/>
        <end position="49"/>
    </location>
</feature>
<dbReference type="GO" id="GO:0042073">
    <property type="term" value="P:intraciliary transport"/>
    <property type="evidence" value="ECO:0007669"/>
    <property type="project" value="TreeGrafter"/>
</dbReference>
<evidence type="ECO:0000256" key="2">
    <source>
        <dbReference type="SAM" id="MobiDB-lite"/>
    </source>
</evidence>
<dbReference type="Proteomes" id="UP000265515">
    <property type="component" value="Unassembled WGS sequence"/>
</dbReference>
<dbReference type="Gramene" id="GBG87160">
    <property type="protein sequence ID" value="GBG87160"/>
    <property type="gene ID" value="CBR_g44618"/>
</dbReference>
<dbReference type="AlphaFoldDB" id="A0A388LXV4"/>
<protein>
    <submittedName>
        <fullName evidence="3">Uncharacterized protein</fullName>
    </submittedName>
</protein>
<dbReference type="GO" id="GO:0097546">
    <property type="term" value="C:ciliary base"/>
    <property type="evidence" value="ECO:0007669"/>
    <property type="project" value="TreeGrafter"/>
</dbReference>
<dbReference type="Pfam" id="PF14938">
    <property type="entry name" value="SNAP"/>
    <property type="match status" value="1"/>
</dbReference>
<feature type="compositionally biased region" description="Polar residues" evidence="2">
    <location>
        <begin position="1"/>
        <end position="18"/>
    </location>
</feature>
<reference evidence="3 4" key="1">
    <citation type="journal article" date="2018" name="Cell">
        <title>The Chara Genome: Secondary Complexity and Implications for Plant Terrestrialization.</title>
        <authorList>
            <person name="Nishiyama T."/>
            <person name="Sakayama H."/>
            <person name="Vries J.D."/>
            <person name="Buschmann H."/>
            <person name="Saint-Marcoux D."/>
            <person name="Ullrich K.K."/>
            <person name="Haas F.B."/>
            <person name="Vanderstraeten L."/>
            <person name="Becker D."/>
            <person name="Lang D."/>
            <person name="Vosolsobe S."/>
            <person name="Rombauts S."/>
            <person name="Wilhelmsson P.K.I."/>
            <person name="Janitza P."/>
            <person name="Kern R."/>
            <person name="Heyl A."/>
            <person name="Rumpler F."/>
            <person name="Villalobos L.I.A.C."/>
            <person name="Clay J.M."/>
            <person name="Skokan R."/>
            <person name="Toyoda A."/>
            <person name="Suzuki Y."/>
            <person name="Kagoshima H."/>
            <person name="Schijlen E."/>
            <person name="Tajeshwar N."/>
            <person name="Catarino B."/>
            <person name="Hetherington A.J."/>
            <person name="Saltykova A."/>
            <person name="Bonnot C."/>
            <person name="Breuninger H."/>
            <person name="Symeonidi A."/>
            <person name="Radhakrishnan G.V."/>
            <person name="Van Nieuwerburgh F."/>
            <person name="Deforce D."/>
            <person name="Chang C."/>
            <person name="Karol K.G."/>
            <person name="Hedrich R."/>
            <person name="Ulvskov P."/>
            <person name="Glockner G."/>
            <person name="Delwiche C.F."/>
            <person name="Petrasek J."/>
            <person name="Van de Peer Y."/>
            <person name="Friml J."/>
            <person name="Beilby M."/>
            <person name="Dolan L."/>
            <person name="Kohara Y."/>
            <person name="Sugano S."/>
            <person name="Fujiyama A."/>
            <person name="Delaux P.-M."/>
            <person name="Quint M."/>
            <person name="TheiBen G."/>
            <person name="Hagemann M."/>
            <person name="Harholt J."/>
            <person name="Dunand C."/>
            <person name="Zachgo S."/>
            <person name="Langdale J."/>
            <person name="Maumus F."/>
            <person name="Straeten D.V.D."/>
            <person name="Gould S.B."/>
            <person name="Rensing S.A."/>
        </authorList>
    </citation>
    <scope>NUCLEOTIDE SEQUENCE [LARGE SCALE GENOMIC DNA]</scope>
    <source>
        <strain evidence="3 4">S276</strain>
    </source>
</reference>
<dbReference type="GO" id="GO:0036064">
    <property type="term" value="C:ciliary basal body"/>
    <property type="evidence" value="ECO:0007669"/>
    <property type="project" value="TreeGrafter"/>
</dbReference>
<dbReference type="GO" id="GO:1905515">
    <property type="term" value="P:non-motile cilium assembly"/>
    <property type="evidence" value="ECO:0007669"/>
    <property type="project" value="TreeGrafter"/>
</dbReference>
<feature type="compositionally biased region" description="Basic and acidic residues" evidence="2">
    <location>
        <begin position="37"/>
        <end position="49"/>
    </location>
</feature>
<dbReference type="GO" id="GO:0019894">
    <property type="term" value="F:kinesin binding"/>
    <property type="evidence" value="ECO:0007669"/>
    <property type="project" value="TreeGrafter"/>
</dbReference>
<proteinExistence type="predicted"/>
<dbReference type="GO" id="GO:0005814">
    <property type="term" value="C:centriole"/>
    <property type="evidence" value="ECO:0007669"/>
    <property type="project" value="TreeGrafter"/>
</dbReference>
<dbReference type="PANTHER" id="PTHR44117">
    <property type="entry name" value="INTRAFLAGELLAR TRANSPORT PROTEIN 88 HOMOLOG"/>
    <property type="match status" value="1"/>
</dbReference>
<dbReference type="PANTHER" id="PTHR44117:SF1">
    <property type="entry name" value="INTRAFLAGELLAR TRANSPORT PROTEIN 88 HOMOLOG"/>
    <property type="match status" value="1"/>
</dbReference>
<evidence type="ECO:0000313" key="4">
    <source>
        <dbReference type="Proteomes" id="UP000265515"/>
    </source>
</evidence>
<dbReference type="PROSITE" id="PS50005">
    <property type="entry name" value="TPR"/>
    <property type="match status" value="1"/>
</dbReference>
<organism evidence="3 4">
    <name type="scientific">Chara braunii</name>
    <name type="common">Braun's stonewort</name>
    <dbReference type="NCBI Taxonomy" id="69332"/>
    <lineage>
        <taxon>Eukaryota</taxon>
        <taxon>Viridiplantae</taxon>
        <taxon>Streptophyta</taxon>
        <taxon>Charophyceae</taxon>
        <taxon>Charales</taxon>
        <taxon>Characeae</taxon>
        <taxon>Chara</taxon>
    </lineage>
</organism>
<gene>
    <name evidence="3" type="ORF">CBR_g44618</name>
</gene>
<dbReference type="InterPro" id="IPR019734">
    <property type="entry name" value="TPR_rpt"/>
</dbReference>
<comment type="caution">
    <text evidence="3">The sequence shown here is derived from an EMBL/GenBank/DDBJ whole genome shotgun (WGS) entry which is preliminary data.</text>
</comment>
<feature type="repeat" description="TPR" evidence="1">
    <location>
        <begin position="142"/>
        <end position="175"/>
    </location>
</feature>